<name>A0A1P8UFY1_9GAMM</name>
<evidence type="ECO:0000256" key="2">
    <source>
        <dbReference type="ARBA" id="ARBA00023004"/>
    </source>
</evidence>
<proteinExistence type="predicted"/>
<dbReference type="InterPro" id="IPR024775">
    <property type="entry name" value="DinB-like"/>
</dbReference>
<comment type="pathway">
    <text evidence="3">Amino-acid biosynthesis; ergothioneine biosynthesis.</text>
</comment>
<dbReference type="Gene3D" id="3.90.1580.10">
    <property type="entry name" value="paralog of FGE (formylglycine-generating enzyme)"/>
    <property type="match status" value="2"/>
</dbReference>
<dbReference type="PANTHER" id="PTHR23150:SF36">
    <property type="entry name" value="HERCYNINE OXYGENASE"/>
    <property type="match status" value="1"/>
</dbReference>
<protein>
    <recommendedName>
        <fullName evidence="8">Sulfatase maturase</fullName>
    </recommendedName>
</protein>
<dbReference type="KEGG" id="afy:BW247_06135"/>
<accession>A0A1P8UFY1</accession>
<feature type="domain" description="Sulfatase-modifying factor enzyme-like" evidence="4">
    <location>
        <begin position="330"/>
        <end position="411"/>
    </location>
</feature>
<keyword evidence="7" id="KW-1185">Reference proteome</keyword>
<feature type="domain" description="DinB-like" evidence="5">
    <location>
        <begin position="12"/>
        <end position="141"/>
    </location>
</feature>
<evidence type="ECO:0000256" key="3">
    <source>
        <dbReference type="ARBA" id="ARBA00037882"/>
    </source>
</evidence>
<dbReference type="GO" id="GO:0052699">
    <property type="term" value="P:ergothioneine biosynthetic process"/>
    <property type="evidence" value="ECO:0007669"/>
    <property type="project" value="InterPro"/>
</dbReference>
<dbReference type="RefSeq" id="WP_076836375.1">
    <property type="nucleotide sequence ID" value="NZ_CP019434.1"/>
</dbReference>
<reference evidence="6 7" key="1">
    <citation type="submission" date="2017-01" db="EMBL/GenBank/DDBJ databases">
        <title>Draft sequence of Acidihalobacter ferrooxidans strain DSM 14175 (strain V8).</title>
        <authorList>
            <person name="Khaleque H.N."/>
            <person name="Ramsay J.P."/>
            <person name="Murphy R.J.T."/>
            <person name="Kaksonen A.H."/>
            <person name="Boxall N.J."/>
            <person name="Watkin E.L.J."/>
        </authorList>
    </citation>
    <scope>NUCLEOTIDE SEQUENCE [LARGE SCALE GENOMIC DNA]</scope>
    <source>
        <strain evidence="6 7">V8</strain>
    </source>
</reference>
<dbReference type="NCBIfam" id="TIGR03440">
    <property type="entry name" value="egtB_TIGR03440"/>
    <property type="match status" value="1"/>
</dbReference>
<dbReference type="Pfam" id="PF12867">
    <property type="entry name" value="DinB_2"/>
    <property type="match status" value="1"/>
</dbReference>
<dbReference type="STRING" id="1765967.BW247_06135"/>
<sequence>MDNSSLHLRYQSIRDRSVALTHPLSPEDCCAQSMMEASPAKWHLAHTTWFFETFVLEPSEKRFKPYNRAYRELFNSYYNGVGDQYPRPNRGLLTRPSMEEVLAYRSVVDQCVLDLIDKDALDAKQRALMTLGLNHEQQHQELLLTDIKHLFSFNPLDPVYDDSQHSVGQNPPPPMTWMSYSGGLTKIGYDGDEFCFDNELPLHLSYLHDYQLASRLITNGEYLDFMEDGGYENPLLWLAEGWDWRQRHALTHPLYWCWKDGAWFEFTLHGLIPLDMFSPVVHVSYYEADAYTRWSEARLPTEIEWEHAAKYHPVEGHLAESGLFHPRTVQDSGSHQFFGDTWEWTQSSYSPYPGYRIGIGAVGEYNGKFMVNQYVLRGGSCVTPSSHIRPSYRNFFPADARWQFSGIRLAKMPD</sequence>
<dbReference type="InterPro" id="IPR005532">
    <property type="entry name" value="SUMF_dom"/>
</dbReference>
<evidence type="ECO:0008006" key="8">
    <source>
        <dbReference type="Google" id="ProtNLM"/>
    </source>
</evidence>
<evidence type="ECO:0000313" key="6">
    <source>
        <dbReference type="EMBL" id="APZ42725.1"/>
    </source>
</evidence>
<organism evidence="6 7">
    <name type="scientific">Acidihalobacter ferrooxydans</name>
    <dbReference type="NCBI Taxonomy" id="1765967"/>
    <lineage>
        <taxon>Bacteria</taxon>
        <taxon>Pseudomonadati</taxon>
        <taxon>Pseudomonadota</taxon>
        <taxon>Gammaproteobacteria</taxon>
        <taxon>Chromatiales</taxon>
        <taxon>Ectothiorhodospiraceae</taxon>
        <taxon>Acidihalobacter</taxon>
    </lineage>
</organism>
<dbReference type="EMBL" id="CP019434">
    <property type="protein sequence ID" value="APZ42725.1"/>
    <property type="molecule type" value="Genomic_DNA"/>
</dbReference>
<keyword evidence="2" id="KW-0408">Iron</keyword>
<keyword evidence="1" id="KW-0560">Oxidoreductase</keyword>
<dbReference type="Pfam" id="PF03781">
    <property type="entry name" value="FGE-sulfatase"/>
    <property type="match status" value="2"/>
</dbReference>
<dbReference type="InterPro" id="IPR051043">
    <property type="entry name" value="Sulfatase_Mod_Factor_Kinase"/>
</dbReference>
<dbReference type="OrthoDB" id="9768004at2"/>
<evidence type="ECO:0000259" key="5">
    <source>
        <dbReference type="Pfam" id="PF12867"/>
    </source>
</evidence>
<dbReference type="InterPro" id="IPR042095">
    <property type="entry name" value="SUMF_sf"/>
</dbReference>
<dbReference type="InterPro" id="IPR016187">
    <property type="entry name" value="CTDL_fold"/>
</dbReference>
<gene>
    <name evidence="6" type="ORF">BW247_06135</name>
</gene>
<feature type="domain" description="Sulfatase-modifying factor enzyme-like" evidence="4">
    <location>
        <begin position="177"/>
        <end position="314"/>
    </location>
</feature>
<dbReference type="InterPro" id="IPR017806">
    <property type="entry name" value="EgtB"/>
</dbReference>
<evidence type="ECO:0000256" key="1">
    <source>
        <dbReference type="ARBA" id="ARBA00023002"/>
    </source>
</evidence>
<evidence type="ECO:0000259" key="4">
    <source>
        <dbReference type="Pfam" id="PF03781"/>
    </source>
</evidence>
<dbReference type="AlphaFoldDB" id="A0A1P8UFY1"/>
<dbReference type="Proteomes" id="UP000243807">
    <property type="component" value="Chromosome"/>
</dbReference>
<evidence type="ECO:0000313" key="7">
    <source>
        <dbReference type="Proteomes" id="UP000243807"/>
    </source>
</evidence>
<dbReference type="PANTHER" id="PTHR23150">
    <property type="entry name" value="SULFATASE MODIFYING FACTOR 1, 2"/>
    <property type="match status" value="1"/>
</dbReference>
<dbReference type="SUPFAM" id="SSF56436">
    <property type="entry name" value="C-type lectin-like"/>
    <property type="match status" value="1"/>
</dbReference>